<dbReference type="Gene3D" id="3.20.20.150">
    <property type="entry name" value="Divalent-metal-dependent TIM barrel enzymes"/>
    <property type="match status" value="1"/>
</dbReference>
<dbReference type="SUPFAM" id="SSF51658">
    <property type="entry name" value="Xylose isomerase-like"/>
    <property type="match status" value="1"/>
</dbReference>
<evidence type="ECO:0000313" key="3">
    <source>
        <dbReference type="Proteomes" id="UP000029859"/>
    </source>
</evidence>
<dbReference type="SMART" id="SM00518">
    <property type="entry name" value="AP2Ec"/>
    <property type="match status" value="1"/>
</dbReference>
<dbReference type="Pfam" id="PF01261">
    <property type="entry name" value="AP_endonuc_2"/>
    <property type="match status" value="1"/>
</dbReference>
<dbReference type="PANTHER" id="PTHR12110">
    <property type="entry name" value="HYDROXYPYRUVATE ISOMERASE"/>
    <property type="match status" value="1"/>
</dbReference>
<evidence type="ECO:0000259" key="1">
    <source>
        <dbReference type="Pfam" id="PF01261"/>
    </source>
</evidence>
<name>A0A099SZE1_METMT</name>
<evidence type="ECO:0000313" key="2">
    <source>
        <dbReference type="EMBL" id="KGK98265.1"/>
    </source>
</evidence>
<dbReference type="RefSeq" id="WP_048195619.1">
    <property type="nucleotide sequence ID" value="NZ_CAAGSM010000001.1"/>
</dbReference>
<dbReference type="EMBL" id="JRHO01000014">
    <property type="protein sequence ID" value="KGK98265.1"/>
    <property type="molecule type" value="Genomic_DNA"/>
</dbReference>
<reference evidence="2 3" key="1">
    <citation type="submission" date="2014-09" db="EMBL/GenBank/DDBJ databases">
        <title>Draft genome sequence of an obligately methylotrophic methanogen, Methanococcoides methylutens, isolated from marine sediment.</title>
        <authorList>
            <person name="Guan Y."/>
            <person name="Ngugi D.K."/>
            <person name="Blom J."/>
            <person name="Ali S."/>
            <person name="Ferry J.G."/>
            <person name="Stingl U."/>
        </authorList>
    </citation>
    <scope>NUCLEOTIDE SEQUENCE [LARGE SCALE GENOMIC DNA]</scope>
    <source>
        <strain evidence="2 3">DSM 2657</strain>
    </source>
</reference>
<dbReference type="InterPro" id="IPR013022">
    <property type="entry name" value="Xyl_isomerase-like_TIM-brl"/>
</dbReference>
<dbReference type="Proteomes" id="UP000029859">
    <property type="component" value="Unassembled WGS sequence"/>
</dbReference>
<dbReference type="GO" id="GO:0006281">
    <property type="term" value="P:DNA repair"/>
    <property type="evidence" value="ECO:0007669"/>
    <property type="project" value="InterPro"/>
</dbReference>
<dbReference type="GO" id="GO:0008270">
    <property type="term" value="F:zinc ion binding"/>
    <property type="evidence" value="ECO:0007669"/>
    <property type="project" value="InterPro"/>
</dbReference>
<organism evidence="2 3">
    <name type="scientific">Methanococcoides methylutens</name>
    <dbReference type="NCBI Taxonomy" id="2226"/>
    <lineage>
        <taxon>Archaea</taxon>
        <taxon>Methanobacteriati</taxon>
        <taxon>Methanobacteriota</taxon>
        <taxon>Stenosarchaea group</taxon>
        <taxon>Methanomicrobia</taxon>
        <taxon>Methanosarcinales</taxon>
        <taxon>Methanosarcinaceae</taxon>
        <taxon>Methanococcoides</taxon>
    </lineage>
</organism>
<dbReference type="AlphaFoldDB" id="A0A099SZE1"/>
<keyword evidence="2" id="KW-0413">Isomerase</keyword>
<dbReference type="GO" id="GO:0003677">
    <property type="term" value="F:DNA binding"/>
    <property type="evidence" value="ECO:0007669"/>
    <property type="project" value="InterPro"/>
</dbReference>
<dbReference type="InterPro" id="IPR036237">
    <property type="entry name" value="Xyl_isomerase-like_sf"/>
</dbReference>
<dbReference type="OrthoDB" id="59344at2157"/>
<sequence>MMIGASSFAGELRELDDHVQSVELYMPKLGVYEGSALQKDRLDKVLDELSTCDLQTSMHAHYFADVPTYPKELVVDTASMEKAHFSLMEECIGLAGRLGTKAVVLHPGRVGDDRDRSLGRMISNLRQLAAFASENNVMLGLENKEATDPGNLCCEAEELLKVVDAVDSPNLGVTFDVGHANLTCGGDPEKLADFVRTISEHVVHVHLHDNYGFWTSNYDGDEHMAPGCGNIDYSVLEGLKNYNGIFNLEVFSLDDVLAGKKVIGKYVMP</sequence>
<dbReference type="GO" id="GO:0016853">
    <property type="term" value="F:isomerase activity"/>
    <property type="evidence" value="ECO:0007669"/>
    <property type="project" value="UniProtKB-KW"/>
</dbReference>
<protein>
    <submittedName>
        <fullName evidence="2">Xylose isomerase</fullName>
    </submittedName>
</protein>
<gene>
    <name evidence="2" type="ORF">LI82_11145</name>
</gene>
<comment type="caution">
    <text evidence="2">The sequence shown here is derived from an EMBL/GenBank/DDBJ whole genome shotgun (WGS) entry which is preliminary data.</text>
</comment>
<dbReference type="PANTHER" id="PTHR12110:SF21">
    <property type="entry name" value="XYLOSE ISOMERASE-LIKE TIM BARREL DOMAIN-CONTAINING PROTEIN"/>
    <property type="match status" value="1"/>
</dbReference>
<keyword evidence="3" id="KW-1185">Reference proteome</keyword>
<feature type="domain" description="Xylose isomerase-like TIM barrel" evidence="1">
    <location>
        <begin position="20"/>
        <end position="252"/>
    </location>
</feature>
<proteinExistence type="predicted"/>
<accession>A0A099SZE1</accession>
<dbReference type="InterPro" id="IPR001719">
    <property type="entry name" value="AP_endonuc_2"/>
</dbReference>
<dbReference type="InterPro" id="IPR050312">
    <property type="entry name" value="IolE/XylAMocC-like"/>
</dbReference>